<dbReference type="PANTHER" id="PTHR47637:SF1">
    <property type="entry name" value="CHAPERONE SURA"/>
    <property type="match status" value="1"/>
</dbReference>
<dbReference type="PANTHER" id="PTHR47637">
    <property type="entry name" value="CHAPERONE SURA"/>
    <property type="match status" value="1"/>
</dbReference>
<reference evidence="5 6" key="1">
    <citation type="submission" date="2020-02" db="EMBL/GenBank/DDBJ databases">
        <authorList>
            <person name="Kim M.K."/>
        </authorList>
    </citation>
    <scope>NUCLEOTIDE SEQUENCE [LARGE SCALE GENOMIC DNA]</scope>
    <source>
        <strain evidence="5 6">BT327</strain>
    </source>
</reference>
<evidence type="ECO:0000256" key="3">
    <source>
        <dbReference type="SAM" id="SignalP"/>
    </source>
</evidence>
<evidence type="ECO:0000313" key="6">
    <source>
        <dbReference type="Proteomes" id="UP000474777"/>
    </source>
</evidence>
<comment type="caution">
    <text evidence="5">The sequence shown here is derived from an EMBL/GenBank/DDBJ whole genome shotgun (WGS) entry which is preliminary data.</text>
</comment>
<dbReference type="RefSeq" id="WP_163916704.1">
    <property type="nucleotide sequence ID" value="NZ_JAAGWD010000010.1"/>
</dbReference>
<feature type="signal peptide" evidence="3">
    <location>
        <begin position="1"/>
        <end position="30"/>
    </location>
</feature>
<dbReference type="InterPro" id="IPR046357">
    <property type="entry name" value="PPIase_dom_sf"/>
</dbReference>
<dbReference type="SUPFAM" id="SSF54534">
    <property type="entry name" value="FKBP-like"/>
    <property type="match status" value="2"/>
</dbReference>
<dbReference type="GO" id="GO:0003755">
    <property type="term" value="F:peptidyl-prolyl cis-trans isomerase activity"/>
    <property type="evidence" value="ECO:0007669"/>
    <property type="project" value="UniProtKB-KW"/>
</dbReference>
<feature type="domain" description="PpiC" evidence="4">
    <location>
        <begin position="287"/>
        <end position="382"/>
    </location>
</feature>
<dbReference type="Gene3D" id="1.10.4030.10">
    <property type="entry name" value="Porin chaperone SurA, peptide-binding domain"/>
    <property type="match status" value="1"/>
</dbReference>
<proteinExistence type="predicted"/>
<dbReference type="PROSITE" id="PS50198">
    <property type="entry name" value="PPIC_PPIASE_2"/>
    <property type="match status" value="2"/>
</dbReference>
<feature type="domain" description="PpiC" evidence="4">
    <location>
        <begin position="184"/>
        <end position="284"/>
    </location>
</feature>
<gene>
    <name evidence="5" type="ORF">GXP69_17520</name>
</gene>
<dbReference type="InterPro" id="IPR000297">
    <property type="entry name" value="PPIase_PpiC"/>
</dbReference>
<dbReference type="Gene3D" id="3.10.50.40">
    <property type="match status" value="2"/>
</dbReference>
<dbReference type="PROSITE" id="PS01096">
    <property type="entry name" value="PPIC_PPIASE_1"/>
    <property type="match status" value="1"/>
</dbReference>
<dbReference type="EMBL" id="JAAGWD010000010">
    <property type="protein sequence ID" value="NEM99500.1"/>
    <property type="molecule type" value="Genomic_DNA"/>
</dbReference>
<dbReference type="AlphaFoldDB" id="A0A6B3M0N0"/>
<dbReference type="Proteomes" id="UP000474777">
    <property type="component" value="Unassembled WGS sequence"/>
</dbReference>
<evidence type="ECO:0000259" key="4">
    <source>
        <dbReference type="PROSITE" id="PS50198"/>
    </source>
</evidence>
<keyword evidence="6" id="KW-1185">Reference proteome</keyword>
<dbReference type="Pfam" id="PF00639">
    <property type="entry name" value="Rotamase"/>
    <property type="match status" value="2"/>
</dbReference>
<keyword evidence="2 5" id="KW-0413">Isomerase</keyword>
<dbReference type="InterPro" id="IPR023058">
    <property type="entry name" value="PPIase_PpiC_CS"/>
</dbReference>
<keyword evidence="2" id="KW-0697">Rotamase</keyword>
<evidence type="ECO:0000256" key="2">
    <source>
        <dbReference type="PROSITE-ProRule" id="PRU00278"/>
    </source>
</evidence>
<organism evidence="5 6">
    <name type="scientific">Pontibacter burrus</name>
    <dbReference type="NCBI Taxonomy" id="2704466"/>
    <lineage>
        <taxon>Bacteria</taxon>
        <taxon>Pseudomonadati</taxon>
        <taxon>Bacteroidota</taxon>
        <taxon>Cytophagia</taxon>
        <taxon>Cytophagales</taxon>
        <taxon>Hymenobacteraceae</taxon>
        <taxon>Pontibacter</taxon>
    </lineage>
</organism>
<evidence type="ECO:0000256" key="1">
    <source>
        <dbReference type="ARBA" id="ARBA00022729"/>
    </source>
</evidence>
<evidence type="ECO:0000313" key="5">
    <source>
        <dbReference type="EMBL" id="NEM99500.1"/>
    </source>
</evidence>
<sequence length="457" mass="51639">MHNQPIQPNRFIYVAAAIILSIVSAFQAQAQAPVNRLVDGIIAKVDNQIVLRSDLEFSYLQYLAQTKQQPSEDLKCEIFKSLVQDKLLLARAEIDSVTVEDDRITGELNRRVDYLSAQVGGVERLEQYYNKSIRQLKEELRKTIKDQLVMQKMQEQISGKVRVTPKEVAAYFSRIPQDSLPYFSSEVELAQIVNYAEVSKQQKQEARQQLEDIRKRILAGEDFATLAKQYSQDVASAAAGGELGFFKRKELVPEYEAAAMRLEPGGISNVVESQFGFHLIQLIERKGQEYNSRHILIKPATATVNIQEAIAELDSVRNLIVNDSISFAKAAKDFSDDFNTKDNGGSISSRAGTTYIPMDQVDPSIFFVIDTMEVGEISKPIQYRTEDGREAVRIVKLISKSTPHQANLKDDYPKIAAAALNDKKSRAVDEWFRKNIDTVYIEIDPEYQDCKALQLTQ</sequence>
<dbReference type="InterPro" id="IPR027304">
    <property type="entry name" value="Trigger_fact/SurA_dom_sf"/>
</dbReference>
<accession>A0A6B3M0N0</accession>
<dbReference type="SUPFAM" id="SSF109998">
    <property type="entry name" value="Triger factor/SurA peptide-binding domain-like"/>
    <property type="match status" value="1"/>
</dbReference>
<protein>
    <submittedName>
        <fullName evidence="5">Peptidylprolyl isomerase</fullName>
    </submittedName>
</protein>
<name>A0A6B3M0N0_9BACT</name>
<feature type="chain" id="PRO_5025631922" evidence="3">
    <location>
        <begin position="31"/>
        <end position="457"/>
    </location>
</feature>
<keyword evidence="1 3" id="KW-0732">Signal</keyword>
<dbReference type="InterPro" id="IPR050280">
    <property type="entry name" value="OMP_Chaperone_SurA"/>
</dbReference>